<evidence type="ECO:0000313" key="3">
    <source>
        <dbReference type="EMBL" id="KAF1845438.1"/>
    </source>
</evidence>
<feature type="transmembrane region" description="Helical" evidence="2">
    <location>
        <begin position="100"/>
        <end position="118"/>
    </location>
</feature>
<accession>A0A9P4L8M8</accession>
<dbReference type="EMBL" id="ML976616">
    <property type="protein sequence ID" value="KAF1845438.1"/>
    <property type="molecule type" value="Genomic_DNA"/>
</dbReference>
<dbReference type="Proteomes" id="UP000800039">
    <property type="component" value="Unassembled WGS sequence"/>
</dbReference>
<sequence length="133" mass="15093">MLVTYRRAFTTTACLLQKPPNVLPTRKTPPLPRAPRPLKSQKAPRVQPYRWRSEKDRKPKAASWDSVKGIEREVFNPKSEHFAFAFVMPKHKKSVRVQSALIFGASLAGALVLTRWAMLAVDAFMGDESDEEN</sequence>
<organism evidence="3 4">
    <name type="scientific">Cucurbitaria berberidis CBS 394.84</name>
    <dbReference type="NCBI Taxonomy" id="1168544"/>
    <lineage>
        <taxon>Eukaryota</taxon>
        <taxon>Fungi</taxon>
        <taxon>Dikarya</taxon>
        <taxon>Ascomycota</taxon>
        <taxon>Pezizomycotina</taxon>
        <taxon>Dothideomycetes</taxon>
        <taxon>Pleosporomycetidae</taxon>
        <taxon>Pleosporales</taxon>
        <taxon>Pleosporineae</taxon>
        <taxon>Cucurbitariaceae</taxon>
        <taxon>Cucurbitaria</taxon>
    </lineage>
</organism>
<dbReference type="GeneID" id="63843791"/>
<comment type="caution">
    <text evidence="3">The sequence shown here is derived from an EMBL/GenBank/DDBJ whole genome shotgun (WGS) entry which is preliminary data.</text>
</comment>
<name>A0A9P4L8M8_9PLEO</name>
<feature type="region of interest" description="Disordered" evidence="1">
    <location>
        <begin position="19"/>
        <end position="64"/>
    </location>
</feature>
<proteinExistence type="predicted"/>
<protein>
    <submittedName>
        <fullName evidence="3">Uncharacterized protein</fullName>
    </submittedName>
</protein>
<keyword evidence="2" id="KW-0812">Transmembrane</keyword>
<keyword evidence="2" id="KW-0472">Membrane</keyword>
<reference evidence="3" key="1">
    <citation type="submission" date="2020-01" db="EMBL/GenBank/DDBJ databases">
        <authorList>
            <consortium name="DOE Joint Genome Institute"/>
            <person name="Haridas S."/>
            <person name="Albert R."/>
            <person name="Binder M."/>
            <person name="Bloem J."/>
            <person name="Labutti K."/>
            <person name="Salamov A."/>
            <person name="Andreopoulos B."/>
            <person name="Baker S.E."/>
            <person name="Barry K."/>
            <person name="Bills G."/>
            <person name="Bluhm B.H."/>
            <person name="Cannon C."/>
            <person name="Castanera R."/>
            <person name="Culley D.E."/>
            <person name="Daum C."/>
            <person name="Ezra D."/>
            <person name="Gonzalez J.B."/>
            <person name="Henrissat B."/>
            <person name="Kuo A."/>
            <person name="Liang C."/>
            <person name="Lipzen A."/>
            <person name="Lutzoni F."/>
            <person name="Magnuson J."/>
            <person name="Mondo S."/>
            <person name="Nolan M."/>
            <person name="Ohm R."/>
            <person name="Pangilinan J."/>
            <person name="Park H.-J."/>
            <person name="Ramirez L."/>
            <person name="Alfaro M."/>
            <person name="Sun H."/>
            <person name="Tritt A."/>
            <person name="Yoshinaga Y."/>
            <person name="Zwiers L.-H."/>
            <person name="Turgeon B.G."/>
            <person name="Goodwin S.B."/>
            <person name="Spatafora J.W."/>
            <person name="Crous P.W."/>
            <person name="Grigoriev I.V."/>
        </authorList>
    </citation>
    <scope>NUCLEOTIDE SEQUENCE</scope>
    <source>
        <strain evidence="3">CBS 394.84</strain>
    </source>
</reference>
<dbReference type="RefSeq" id="XP_040788001.1">
    <property type="nucleotide sequence ID" value="XM_040926540.1"/>
</dbReference>
<gene>
    <name evidence="3" type="ORF">K460DRAFT_109226</name>
</gene>
<evidence type="ECO:0000313" key="4">
    <source>
        <dbReference type="Proteomes" id="UP000800039"/>
    </source>
</evidence>
<keyword evidence="2" id="KW-1133">Transmembrane helix</keyword>
<dbReference type="AlphaFoldDB" id="A0A9P4L8M8"/>
<evidence type="ECO:0000256" key="2">
    <source>
        <dbReference type="SAM" id="Phobius"/>
    </source>
</evidence>
<keyword evidence="4" id="KW-1185">Reference proteome</keyword>
<evidence type="ECO:0000256" key="1">
    <source>
        <dbReference type="SAM" id="MobiDB-lite"/>
    </source>
</evidence>